<dbReference type="SUPFAM" id="SSF56645">
    <property type="entry name" value="Acyl-CoA dehydrogenase NM domain-like"/>
    <property type="match status" value="1"/>
</dbReference>
<dbReference type="AlphaFoldDB" id="A0A4Q8BD05"/>
<evidence type="ECO:0000256" key="6">
    <source>
        <dbReference type="RuleBase" id="RU362125"/>
    </source>
</evidence>
<comment type="cofactor">
    <cofactor evidence="1 6">
        <name>FAD</name>
        <dbReference type="ChEBI" id="CHEBI:57692"/>
    </cofactor>
</comment>
<feature type="domain" description="Acyl-CoA oxidase/dehydrogenase middle" evidence="8">
    <location>
        <begin position="120"/>
        <end position="214"/>
    </location>
</feature>
<dbReference type="Pfam" id="PF00441">
    <property type="entry name" value="Acyl-CoA_dh_1"/>
    <property type="match status" value="1"/>
</dbReference>
<dbReference type="InterPro" id="IPR037069">
    <property type="entry name" value="AcylCoA_DH/ox_N_sf"/>
</dbReference>
<keyword evidence="4 6" id="KW-0274">FAD</keyword>
<reference evidence="10 11" key="1">
    <citation type="submission" date="2019-02" db="EMBL/GenBank/DDBJ databases">
        <title>Sequencing the genomes of 1000 actinobacteria strains.</title>
        <authorList>
            <person name="Klenk H.-P."/>
        </authorList>
    </citation>
    <scope>NUCLEOTIDE SEQUENCE [LARGE SCALE GENOMIC DNA]</scope>
    <source>
        <strain evidence="10 11">DSM 45612</strain>
    </source>
</reference>
<evidence type="ECO:0000256" key="3">
    <source>
        <dbReference type="ARBA" id="ARBA00022630"/>
    </source>
</evidence>
<evidence type="ECO:0000256" key="2">
    <source>
        <dbReference type="ARBA" id="ARBA00009347"/>
    </source>
</evidence>
<dbReference type="InterPro" id="IPR006091">
    <property type="entry name" value="Acyl-CoA_Oxase/DH_mid-dom"/>
</dbReference>
<dbReference type="InterPro" id="IPR009100">
    <property type="entry name" value="AcylCoA_DH/oxidase_NM_dom_sf"/>
</dbReference>
<evidence type="ECO:0000259" key="8">
    <source>
        <dbReference type="Pfam" id="PF02770"/>
    </source>
</evidence>
<dbReference type="OrthoDB" id="8876745at2"/>
<evidence type="ECO:0000256" key="4">
    <source>
        <dbReference type="ARBA" id="ARBA00022827"/>
    </source>
</evidence>
<dbReference type="Pfam" id="PF02770">
    <property type="entry name" value="Acyl-CoA_dh_M"/>
    <property type="match status" value="1"/>
</dbReference>
<gene>
    <name evidence="10" type="ORF">EV384_3463</name>
</gene>
<dbReference type="GO" id="GO:0050660">
    <property type="term" value="F:flavin adenine dinucleotide binding"/>
    <property type="evidence" value="ECO:0007669"/>
    <property type="project" value="InterPro"/>
</dbReference>
<dbReference type="PROSITE" id="PS00073">
    <property type="entry name" value="ACYL_COA_DH_2"/>
    <property type="match status" value="1"/>
</dbReference>
<dbReference type="FunFam" id="1.20.140.10:FF:000001">
    <property type="entry name" value="Acyl-CoA dehydrogenase"/>
    <property type="match status" value="1"/>
</dbReference>
<dbReference type="GO" id="GO:0003995">
    <property type="term" value="F:acyl-CoA dehydrogenase activity"/>
    <property type="evidence" value="ECO:0007669"/>
    <property type="project" value="InterPro"/>
</dbReference>
<dbReference type="PIRSF" id="PIRSF016578">
    <property type="entry name" value="HsaA"/>
    <property type="match status" value="1"/>
</dbReference>
<feature type="domain" description="Acyl-CoA dehydrogenase/oxidase N-terminal" evidence="9">
    <location>
        <begin position="5"/>
        <end position="109"/>
    </location>
</feature>
<feature type="domain" description="Acyl-CoA dehydrogenase/oxidase C-terminal" evidence="7">
    <location>
        <begin position="231"/>
        <end position="380"/>
    </location>
</feature>
<keyword evidence="3 6" id="KW-0285">Flavoprotein</keyword>
<evidence type="ECO:0000313" key="10">
    <source>
        <dbReference type="EMBL" id="RZU74959.1"/>
    </source>
</evidence>
<comment type="similarity">
    <text evidence="2 6">Belongs to the acyl-CoA dehydrogenase family.</text>
</comment>
<dbReference type="RefSeq" id="WP_130334607.1">
    <property type="nucleotide sequence ID" value="NZ_SHLD01000001.1"/>
</dbReference>
<dbReference type="Gene3D" id="2.40.110.10">
    <property type="entry name" value="Butyryl-CoA Dehydrogenase, subunit A, domain 2"/>
    <property type="match status" value="1"/>
</dbReference>
<keyword evidence="11" id="KW-1185">Reference proteome</keyword>
<comment type="caution">
    <text evidence="10">The sequence shown here is derived from an EMBL/GenBank/DDBJ whole genome shotgun (WGS) entry which is preliminary data.</text>
</comment>
<protein>
    <submittedName>
        <fullName evidence="10">Alkylation response protein AidB-like acyl-CoA dehydrogenase</fullName>
    </submittedName>
</protein>
<evidence type="ECO:0000259" key="7">
    <source>
        <dbReference type="Pfam" id="PF00441"/>
    </source>
</evidence>
<dbReference type="InterPro" id="IPR006089">
    <property type="entry name" value="Acyl-CoA_DH_CS"/>
</dbReference>
<dbReference type="InterPro" id="IPR036250">
    <property type="entry name" value="AcylCo_DH-like_C"/>
</dbReference>
<sequence length="383" mass="41539">MTLLTPAQEKLRDEAREFVSAELLPVANELDPQHADIPWSIIDRMAELGYFGILIDRQYGGLGLGMTEYCLVTEELARGWMSAASVIARANGTGAALADPDRRADILRRQAAGKFISAGAFSEPEAGSDIAAVSCHAERRGDVYILNGVKRWCGWAEAADAILILARTAPGRRDGLDVFLVEKERGEFPEGITGTPIPKIGYHGITSWQLTITDLEVPASNVQLAPDGTTGQGFALFGNLINWARLHTAARAVGAARGALEDATAYARQRVQFGKPISSFQGIKFRLADMATQVAAARALYLDAAARFDAGLDCRHECSMAKLFASEAAEQVASSAMQVLGGNGYTTEYAVERHWRDGRLTQIFEGTSEIQRTIIAQHLLREE</sequence>
<dbReference type="PANTHER" id="PTHR43884:SF12">
    <property type="entry name" value="ISOVALERYL-COA DEHYDROGENASE, MITOCHONDRIAL-RELATED"/>
    <property type="match status" value="1"/>
</dbReference>
<organism evidence="10 11">
    <name type="scientific">Micromonospora kangleipakensis</name>
    <dbReference type="NCBI Taxonomy" id="1077942"/>
    <lineage>
        <taxon>Bacteria</taxon>
        <taxon>Bacillati</taxon>
        <taxon>Actinomycetota</taxon>
        <taxon>Actinomycetes</taxon>
        <taxon>Micromonosporales</taxon>
        <taxon>Micromonosporaceae</taxon>
        <taxon>Micromonospora</taxon>
    </lineage>
</organism>
<dbReference type="Proteomes" id="UP000294114">
    <property type="component" value="Unassembled WGS sequence"/>
</dbReference>
<dbReference type="SUPFAM" id="SSF47203">
    <property type="entry name" value="Acyl-CoA dehydrogenase C-terminal domain-like"/>
    <property type="match status" value="1"/>
</dbReference>
<evidence type="ECO:0000256" key="1">
    <source>
        <dbReference type="ARBA" id="ARBA00001974"/>
    </source>
</evidence>
<dbReference type="InterPro" id="IPR046373">
    <property type="entry name" value="Acyl-CoA_Oxase/DH_mid-dom_sf"/>
</dbReference>
<dbReference type="PANTHER" id="PTHR43884">
    <property type="entry name" value="ACYL-COA DEHYDROGENASE"/>
    <property type="match status" value="1"/>
</dbReference>
<name>A0A4Q8BD05_9ACTN</name>
<accession>A0A4Q8BD05</accession>
<keyword evidence="5 6" id="KW-0560">Oxidoreductase</keyword>
<dbReference type="Pfam" id="PF02771">
    <property type="entry name" value="Acyl-CoA_dh_N"/>
    <property type="match status" value="1"/>
</dbReference>
<dbReference type="EMBL" id="SHLD01000001">
    <property type="protein sequence ID" value="RZU74959.1"/>
    <property type="molecule type" value="Genomic_DNA"/>
</dbReference>
<evidence type="ECO:0000259" key="9">
    <source>
        <dbReference type="Pfam" id="PF02771"/>
    </source>
</evidence>
<dbReference type="InterPro" id="IPR013786">
    <property type="entry name" value="AcylCoA_DH/ox_N"/>
</dbReference>
<dbReference type="Gene3D" id="1.10.540.10">
    <property type="entry name" value="Acyl-CoA dehydrogenase/oxidase, N-terminal domain"/>
    <property type="match status" value="1"/>
</dbReference>
<evidence type="ECO:0000313" key="11">
    <source>
        <dbReference type="Proteomes" id="UP000294114"/>
    </source>
</evidence>
<proteinExistence type="inferred from homology"/>
<dbReference type="InterPro" id="IPR009075">
    <property type="entry name" value="AcylCo_DH/oxidase_C"/>
</dbReference>
<dbReference type="Gene3D" id="1.20.140.10">
    <property type="entry name" value="Butyryl-CoA Dehydrogenase, subunit A, domain 3"/>
    <property type="match status" value="1"/>
</dbReference>
<evidence type="ECO:0000256" key="5">
    <source>
        <dbReference type="ARBA" id="ARBA00023002"/>
    </source>
</evidence>